<reference evidence="7" key="1">
    <citation type="submission" date="2012-12" db="EMBL/GenBank/DDBJ databases">
        <authorList>
            <person name="Hellsten U."/>
            <person name="Grimwood J."/>
            <person name="Chapman J.A."/>
            <person name="Shapiro H."/>
            <person name="Aerts A."/>
            <person name="Otillar R.P."/>
            <person name="Terry A.Y."/>
            <person name="Boore J.L."/>
            <person name="Simakov O."/>
            <person name="Marletaz F."/>
            <person name="Cho S.-J."/>
            <person name="Edsinger-Gonzales E."/>
            <person name="Havlak P."/>
            <person name="Kuo D.-H."/>
            <person name="Larsson T."/>
            <person name="Lv J."/>
            <person name="Arendt D."/>
            <person name="Savage R."/>
            <person name="Osoegawa K."/>
            <person name="de Jong P."/>
            <person name="Lindberg D.R."/>
            <person name="Seaver E.C."/>
            <person name="Weisblat D.A."/>
            <person name="Putnam N.H."/>
            <person name="Grigoriev I.V."/>
            <person name="Rokhsar D.S."/>
        </authorList>
    </citation>
    <scope>NUCLEOTIDE SEQUENCE</scope>
    <source>
        <strain evidence="7">I ESC-2004</strain>
    </source>
</reference>
<dbReference type="GO" id="GO:0022625">
    <property type="term" value="C:cytosolic large ribosomal subunit"/>
    <property type="evidence" value="ECO:0007669"/>
    <property type="project" value="TreeGrafter"/>
</dbReference>
<evidence type="ECO:0000256" key="4">
    <source>
        <dbReference type="ARBA" id="ARBA00035335"/>
    </source>
</evidence>
<dbReference type="AlphaFoldDB" id="R7V3N5"/>
<proteinExistence type="inferred from homology"/>
<dbReference type="PANTHER" id="PTHR23413">
    <property type="entry name" value="60S RIBOSOMAL PROTEIN L32 AND DNA-DIRECTED RNA POLYMERASE II, SUBUNIT N"/>
    <property type="match status" value="1"/>
</dbReference>
<evidence type="ECO:0000256" key="2">
    <source>
        <dbReference type="ARBA" id="ARBA00022980"/>
    </source>
</evidence>
<evidence type="ECO:0000256" key="3">
    <source>
        <dbReference type="ARBA" id="ARBA00023274"/>
    </source>
</evidence>
<reference evidence="5 7" key="2">
    <citation type="journal article" date="2013" name="Nature">
        <title>Insights into bilaterian evolution from three spiralian genomes.</title>
        <authorList>
            <person name="Simakov O."/>
            <person name="Marletaz F."/>
            <person name="Cho S.J."/>
            <person name="Edsinger-Gonzales E."/>
            <person name="Havlak P."/>
            <person name="Hellsten U."/>
            <person name="Kuo D.H."/>
            <person name="Larsson T."/>
            <person name="Lv J."/>
            <person name="Arendt D."/>
            <person name="Savage R."/>
            <person name="Osoegawa K."/>
            <person name="de Jong P."/>
            <person name="Grimwood J."/>
            <person name="Chapman J.A."/>
            <person name="Shapiro H."/>
            <person name="Aerts A."/>
            <person name="Otillar R.P."/>
            <person name="Terry A.Y."/>
            <person name="Boore J.L."/>
            <person name="Grigoriev I.V."/>
            <person name="Lindberg D.R."/>
            <person name="Seaver E.C."/>
            <person name="Weisblat D.A."/>
            <person name="Putnam N.H."/>
            <person name="Rokhsar D.S."/>
        </authorList>
    </citation>
    <scope>NUCLEOTIDE SEQUENCE</scope>
    <source>
        <strain evidence="5 7">I ESC-2004</strain>
    </source>
</reference>
<dbReference type="PANTHER" id="PTHR23413:SF1">
    <property type="entry name" value="RIBOSOMAL PROTEIN L32"/>
    <property type="match status" value="1"/>
</dbReference>
<dbReference type="EMBL" id="KB297123">
    <property type="protein sequence ID" value="ELU10951.1"/>
    <property type="molecule type" value="Genomic_DNA"/>
</dbReference>
<dbReference type="EMBL" id="AMQN01005906">
    <property type="status" value="NOT_ANNOTATED_CDS"/>
    <property type="molecule type" value="Genomic_DNA"/>
</dbReference>
<accession>R7V3N5</accession>
<dbReference type="SMART" id="SM01393">
    <property type="entry name" value="Ribosomal_L32e"/>
    <property type="match status" value="1"/>
</dbReference>
<comment type="similarity">
    <text evidence="1">Belongs to the eukaryotic ribosomal protein eL32 family.</text>
</comment>
<dbReference type="GO" id="GO:0003735">
    <property type="term" value="F:structural constituent of ribosome"/>
    <property type="evidence" value="ECO:0007669"/>
    <property type="project" value="InterPro"/>
</dbReference>
<evidence type="ECO:0000256" key="1">
    <source>
        <dbReference type="ARBA" id="ARBA00008431"/>
    </source>
</evidence>
<dbReference type="EnsemblMetazoa" id="CapteT196806">
    <property type="protein sequence ID" value="CapteP196806"/>
    <property type="gene ID" value="CapteG196806"/>
</dbReference>
<name>R7V3N5_CAPTE</name>
<evidence type="ECO:0000313" key="6">
    <source>
        <dbReference type="EnsemblMetazoa" id="CapteP196806"/>
    </source>
</evidence>
<dbReference type="SUPFAM" id="SSF52042">
    <property type="entry name" value="Ribosomal protein L32e"/>
    <property type="match status" value="2"/>
</dbReference>
<sequence length="117" mass="13635">MRNHEVGRFKTELRQKINDHVTKQKPKDLEVLLMQNRTYSAEIAHGVSSKRRKDIVERAQQLSIKDLEVLLMQNRTYSAEIAHGVSSKRRKDIVERAQQLSIKVTNPSARIRSEENE</sequence>
<dbReference type="STRING" id="283909.R7V3N5"/>
<dbReference type="InterPro" id="IPR036351">
    <property type="entry name" value="Ribosomal_eL32_sf"/>
</dbReference>
<dbReference type="OrthoDB" id="268693at2759"/>
<dbReference type="GO" id="GO:0006412">
    <property type="term" value="P:translation"/>
    <property type="evidence" value="ECO:0007669"/>
    <property type="project" value="InterPro"/>
</dbReference>
<reference evidence="6" key="3">
    <citation type="submission" date="2015-06" db="UniProtKB">
        <authorList>
            <consortium name="EnsemblMetazoa"/>
        </authorList>
    </citation>
    <scope>IDENTIFICATION</scope>
</reference>
<dbReference type="EMBL" id="AMQN01005905">
    <property type="status" value="NOT_ANNOTATED_CDS"/>
    <property type="molecule type" value="Genomic_DNA"/>
</dbReference>
<organism evidence="5">
    <name type="scientific">Capitella teleta</name>
    <name type="common">Polychaete worm</name>
    <dbReference type="NCBI Taxonomy" id="283909"/>
    <lineage>
        <taxon>Eukaryota</taxon>
        <taxon>Metazoa</taxon>
        <taxon>Spiralia</taxon>
        <taxon>Lophotrochozoa</taxon>
        <taxon>Annelida</taxon>
        <taxon>Polychaeta</taxon>
        <taxon>Sedentaria</taxon>
        <taxon>Scolecida</taxon>
        <taxon>Capitellidae</taxon>
        <taxon>Capitella</taxon>
    </lineage>
</organism>
<dbReference type="EMBL" id="AMQN01005904">
    <property type="status" value="NOT_ANNOTATED_CDS"/>
    <property type="molecule type" value="Genomic_DNA"/>
</dbReference>
<protein>
    <recommendedName>
        <fullName evidence="4">60S ribosomal protein L32</fullName>
    </recommendedName>
</protein>
<evidence type="ECO:0000313" key="5">
    <source>
        <dbReference type="EMBL" id="ELU10951.1"/>
    </source>
</evidence>
<dbReference type="InterPro" id="IPR001515">
    <property type="entry name" value="Ribosomal_eL32"/>
</dbReference>
<evidence type="ECO:0000313" key="7">
    <source>
        <dbReference type="Proteomes" id="UP000014760"/>
    </source>
</evidence>
<gene>
    <name evidence="5" type="ORF">CAPTEDRAFT_196806</name>
</gene>
<keyword evidence="2" id="KW-0689">Ribosomal protein</keyword>
<dbReference type="HOGENOM" id="CLU_2087087_0_0_1"/>
<dbReference type="Pfam" id="PF01655">
    <property type="entry name" value="Ribosomal_L32e"/>
    <property type="match status" value="1"/>
</dbReference>
<keyword evidence="3" id="KW-0687">Ribonucleoprotein</keyword>
<keyword evidence="7" id="KW-1185">Reference proteome</keyword>
<dbReference type="Proteomes" id="UP000014760">
    <property type="component" value="Unassembled WGS sequence"/>
</dbReference>